<dbReference type="EMBL" id="JBHLZF010000002">
    <property type="protein sequence ID" value="MFB9897675.1"/>
    <property type="molecule type" value="Genomic_DNA"/>
</dbReference>
<reference evidence="1 2" key="1">
    <citation type="submission" date="2024-09" db="EMBL/GenBank/DDBJ databases">
        <authorList>
            <person name="Sun Q."/>
            <person name="Mori K."/>
        </authorList>
    </citation>
    <scope>NUCLEOTIDE SEQUENCE [LARGE SCALE GENOMIC DNA]</scope>
    <source>
        <strain evidence="1 2">ATCC 51272</strain>
    </source>
</reference>
<gene>
    <name evidence="1" type="ORF">ACFFK8_07650</name>
</gene>
<dbReference type="Proteomes" id="UP001589688">
    <property type="component" value="Unassembled WGS sequence"/>
</dbReference>
<comment type="caution">
    <text evidence="1">The sequence shown here is derived from an EMBL/GenBank/DDBJ whole genome shotgun (WGS) entry which is preliminary data.</text>
</comment>
<proteinExistence type="predicted"/>
<name>A0ABV5ZK24_9BACT</name>
<evidence type="ECO:0000313" key="2">
    <source>
        <dbReference type="Proteomes" id="UP001589688"/>
    </source>
</evidence>
<keyword evidence="2" id="KW-1185">Reference proteome</keyword>
<protein>
    <submittedName>
        <fullName evidence="1">Uncharacterized protein</fullName>
    </submittedName>
</protein>
<sequence>MTSRTEQQQAFESSFQTDLKAYLLRLGEVDDMLPDAPDIEGQWARIGEAYLPDAMREFQAYPTVALGWVMYVGMAVAKYWDEDWERYAKVENLYVYLRNKQDFDHLDDYVRERVLRLSTPDAGRLQDIVAECASRTYGRLHHLQLVPASPEAFYAFVAALHQMYLMGAYMQLHRMGYHMTRLG</sequence>
<organism evidence="1 2">
    <name type="scientific">Hallella seregens ATCC 51272</name>
    <dbReference type="NCBI Taxonomy" id="1336250"/>
    <lineage>
        <taxon>Bacteria</taxon>
        <taxon>Pseudomonadati</taxon>
        <taxon>Bacteroidota</taxon>
        <taxon>Bacteroidia</taxon>
        <taxon>Bacteroidales</taxon>
        <taxon>Prevotellaceae</taxon>
        <taxon>Hallella</taxon>
    </lineage>
</organism>
<dbReference type="RefSeq" id="WP_027952737.1">
    <property type="nucleotide sequence ID" value="NZ_JADU01000031.1"/>
</dbReference>
<accession>A0ABV5ZK24</accession>
<evidence type="ECO:0000313" key="1">
    <source>
        <dbReference type="EMBL" id="MFB9897675.1"/>
    </source>
</evidence>